<sequence>MKAANWQRFVFHQSPIYFRKYLPRYHYEQWMNLVQGIRLATRKELFEYEVDEIRIRFQKFVAYYEEVFYRYDINRVGACLPSIHQLRHVHEAITHCGPMYSYAQWAMERMNGAITAVTATDSLCHERGVNRGCHSL</sequence>
<reference evidence="1 2" key="1">
    <citation type="journal article" date="2018" name="Nat. Ecol. Evol.">
        <title>Pezizomycetes genomes reveal the molecular basis of ectomycorrhizal truffle lifestyle.</title>
        <authorList>
            <person name="Murat C."/>
            <person name="Payen T."/>
            <person name="Noel B."/>
            <person name="Kuo A."/>
            <person name="Morin E."/>
            <person name="Chen J."/>
            <person name="Kohler A."/>
            <person name="Krizsan K."/>
            <person name="Balestrini R."/>
            <person name="Da Silva C."/>
            <person name="Montanini B."/>
            <person name="Hainaut M."/>
            <person name="Levati E."/>
            <person name="Barry K.W."/>
            <person name="Belfiori B."/>
            <person name="Cichocki N."/>
            <person name="Clum A."/>
            <person name="Dockter R.B."/>
            <person name="Fauchery L."/>
            <person name="Guy J."/>
            <person name="Iotti M."/>
            <person name="Le Tacon F."/>
            <person name="Lindquist E.A."/>
            <person name="Lipzen A."/>
            <person name="Malagnac F."/>
            <person name="Mello A."/>
            <person name="Molinier V."/>
            <person name="Miyauchi S."/>
            <person name="Poulain J."/>
            <person name="Riccioni C."/>
            <person name="Rubini A."/>
            <person name="Sitrit Y."/>
            <person name="Splivallo R."/>
            <person name="Traeger S."/>
            <person name="Wang M."/>
            <person name="Zifcakova L."/>
            <person name="Wipf D."/>
            <person name="Zambonelli A."/>
            <person name="Paolocci F."/>
            <person name="Nowrousian M."/>
            <person name="Ottonello S."/>
            <person name="Baldrian P."/>
            <person name="Spatafora J.W."/>
            <person name="Henrissat B."/>
            <person name="Nagy L.G."/>
            <person name="Aury J.M."/>
            <person name="Wincker P."/>
            <person name="Grigoriev I.V."/>
            <person name="Bonfante P."/>
            <person name="Martin F.M."/>
        </authorList>
    </citation>
    <scope>NUCLEOTIDE SEQUENCE [LARGE SCALE GENOMIC DNA]</scope>
    <source>
        <strain evidence="1 2">RN42</strain>
    </source>
</reference>
<accession>A0A3N4I614</accession>
<dbReference type="OrthoDB" id="2443892at2759"/>
<evidence type="ECO:0000313" key="2">
    <source>
        <dbReference type="Proteomes" id="UP000275078"/>
    </source>
</evidence>
<dbReference type="EMBL" id="ML119679">
    <property type="protein sequence ID" value="RPA81523.1"/>
    <property type="molecule type" value="Genomic_DNA"/>
</dbReference>
<dbReference type="PANTHER" id="PTHR46579">
    <property type="entry name" value="F5/8 TYPE C DOMAIN-CONTAINING PROTEIN-RELATED"/>
    <property type="match status" value="1"/>
</dbReference>
<keyword evidence="2" id="KW-1185">Reference proteome</keyword>
<dbReference type="Proteomes" id="UP000275078">
    <property type="component" value="Unassembled WGS sequence"/>
</dbReference>
<protein>
    <submittedName>
        <fullName evidence="1">Uncharacterized protein</fullName>
    </submittedName>
</protein>
<dbReference type="PANTHER" id="PTHR46579:SF1">
    <property type="entry name" value="F5_8 TYPE C DOMAIN-CONTAINING PROTEIN"/>
    <property type="match status" value="1"/>
</dbReference>
<name>A0A3N4I614_ASCIM</name>
<dbReference type="STRING" id="1160509.A0A3N4I614"/>
<gene>
    <name evidence="1" type="ORF">BJ508DRAFT_209165</name>
</gene>
<proteinExistence type="predicted"/>
<organism evidence="1 2">
    <name type="scientific">Ascobolus immersus RN42</name>
    <dbReference type="NCBI Taxonomy" id="1160509"/>
    <lineage>
        <taxon>Eukaryota</taxon>
        <taxon>Fungi</taxon>
        <taxon>Dikarya</taxon>
        <taxon>Ascomycota</taxon>
        <taxon>Pezizomycotina</taxon>
        <taxon>Pezizomycetes</taxon>
        <taxon>Pezizales</taxon>
        <taxon>Ascobolaceae</taxon>
        <taxon>Ascobolus</taxon>
    </lineage>
</organism>
<evidence type="ECO:0000313" key="1">
    <source>
        <dbReference type="EMBL" id="RPA81523.1"/>
    </source>
</evidence>
<dbReference type="AlphaFoldDB" id="A0A3N4I614"/>